<accession>A0A2C5YED4</accession>
<evidence type="ECO:0000313" key="8">
    <source>
        <dbReference type="Proteomes" id="UP000226192"/>
    </source>
</evidence>
<dbReference type="EMBL" id="NJET01000011">
    <property type="protein sequence ID" value="PHH66066.1"/>
    <property type="molecule type" value="Genomic_DNA"/>
</dbReference>
<dbReference type="PANTHER" id="PTHR42973:SF22">
    <property type="entry name" value="FAD-BINDING PCMH-TYPE DOMAIN-CONTAINING PROTEIN-RELATED"/>
    <property type="match status" value="1"/>
</dbReference>
<dbReference type="Pfam" id="PF08031">
    <property type="entry name" value="BBE"/>
    <property type="match status" value="1"/>
</dbReference>
<proteinExistence type="inferred from homology"/>
<evidence type="ECO:0000259" key="6">
    <source>
        <dbReference type="PROSITE" id="PS51387"/>
    </source>
</evidence>
<dbReference type="InterPro" id="IPR050416">
    <property type="entry name" value="FAD-linked_Oxidoreductase"/>
</dbReference>
<dbReference type="InterPro" id="IPR036318">
    <property type="entry name" value="FAD-bd_PCMH-like_sf"/>
</dbReference>
<protein>
    <recommendedName>
        <fullName evidence="6">FAD-binding PCMH-type domain-containing protein</fullName>
    </recommendedName>
</protein>
<comment type="similarity">
    <text evidence="1">Belongs to the oxygen-dependent FAD-linked oxidoreductase family.</text>
</comment>
<dbReference type="InterPro" id="IPR016166">
    <property type="entry name" value="FAD-bd_PCMH"/>
</dbReference>
<keyword evidence="4" id="KW-0560">Oxidoreductase</keyword>
<dbReference type="GO" id="GO:0071949">
    <property type="term" value="F:FAD binding"/>
    <property type="evidence" value="ECO:0007669"/>
    <property type="project" value="InterPro"/>
</dbReference>
<keyword evidence="8" id="KW-1185">Reference proteome</keyword>
<keyword evidence="5" id="KW-0732">Signal</keyword>
<gene>
    <name evidence="7" type="ORF">CDD81_591</name>
</gene>
<evidence type="ECO:0000256" key="3">
    <source>
        <dbReference type="ARBA" id="ARBA00022827"/>
    </source>
</evidence>
<dbReference type="PROSITE" id="PS51387">
    <property type="entry name" value="FAD_PCMH"/>
    <property type="match status" value="1"/>
</dbReference>
<feature type="chain" id="PRO_5012315910" description="FAD-binding PCMH-type domain-containing protein" evidence="5">
    <location>
        <begin position="18"/>
        <end position="484"/>
    </location>
</feature>
<comment type="caution">
    <text evidence="7">The sequence shown here is derived from an EMBL/GenBank/DDBJ whole genome shotgun (WGS) entry which is preliminary data.</text>
</comment>
<dbReference type="InterPro" id="IPR016169">
    <property type="entry name" value="FAD-bd_PCMH_sub2"/>
</dbReference>
<feature type="signal peptide" evidence="5">
    <location>
        <begin position="1"/>
        <end position="17"/>
    </location>
</feature>
<evidence type="ECO:0000256" key="1">
    <source>
        <dbReference type="ARBA" id="ARBA00005466"/>
    </source>
</evidence>
<name>A0A2C5YED4_9HYPO</name>
<dbReference type="Proteomes" id="UP000226192">
    <property type="component" value="Unassembled WGS sequence"/>
</dbReference>
<organism evidence="7 8">
    <name type="scientific">Ophiocordyceps australis</name>
    <dbReference type="NCBI Taxonomy" id="1399860"/>
    <lineage>
        <taxon>Eukaryota</taxon>
        <taxon>Fungi</taxon>
        <taxon>Dikarya</taxon>
        <taxon>Ascomycota</taxon>
        <taxon>Pezizomycotina</taxon>
        <taxon>Sordariomycetes</taxon>
        <taxon>Hypocreomycetidae</taxon>
        <taxon>Hypocreales</taxon>
        <taxon>Ophiocordycipitaceae</taxon>
        <taxon>Ophiocordyceps</taxon>
    </lineage>
</organism>
<dbReference type="Pfam" id="PF01565">
    <property type="entry name" value="FAD_binding_4"/>
    <property type="match status" value="1"/>
</dbReference>
<dbReference type="Gene3D" id="3.30.465.10">
    <property type="match status" value="1"/>
</dbReference>
<evidence type="ECO:0000256" key="2">
    <source>
        <dbReference type="ARBA" id="ARBA00022630"/>
    </source>
</evidence>
<keyword evidence="3" id="KW-0274">FAD</keyword>
<evidence type="ECO:0000256" key="4">
    <source>
        <dbReference type="ARBA" id="ARBA00023002"/>
    </source>
</evidence>
<reference evidence="7 8" key="1">
    <citation type="submission" date="2017-06" db="EMBL/GenBank/DDBJ databases">
        <title>Ant-infecting Ophiocordyceps genomes reveal a high diversity of potential behavioral manipulation genes and a possible major role for enterotoxins.</title>
        <authorList>
            <person name="De Bekker C."/>
            <person name="Evans H.C."/>
            <person name="Brachmann A."/>
            <person name="Hughes D.P."/>
        </authorList>
    </citation>
    <scope>NUCLEOTIDE SEQUENCE [LARGE SCALE GENOMIC DNA]</scope>
    <source>
        <strain evidence="7 8">Map64</strain>
    </source>
</reference>
<dbReference type="STRING" id="1399860.A0A2C5YED4"/>
<dbReference type="SUPFAM" id="SSF56176">
    <property type="entry name" value="FAD-binding/transporter-associated domain-like"/>
    <property type="match status" value="1"/>
</dbReference>
<keyword evidence="2" id="KW-0285">Flavoprotein</keyword>
<dbReference type="InterPro" id="IPR012951">
    <property type="entry name" value="BBE"/>
</dbReference>
<sequence length="484" mass="52737">MVQFTLVALAAAIPALASPTSRCKALDAQIPGRVSFPSSSPYKLSLSSYYSGQERELNPGCIFRPTTTDEVAKFVRFVTKSNDTRFAVRGGGHTLWSGAANVNGGITVDMRLMNSLELSSDEKVARLGAGGVWDHYYAQLGPKNLTVMGGRVPGIGVGGFATGGGITFLSRRHGFSCDNIIGYEIVLASGKVVYVTQQSHPDLWMALKGGSNNFGIITRADVATFSLDKMWYNLVSYNYSDSVLQAQANAFSNFMKPENFDSAAMMGIFLDYRGGSFAVNDALWYIENKASPAVYKPFTDIPNNGGPAELTDVNDVVQQFGSSIPATTGRAFQLTFSFTNPSPAVYMQLFKIFEEGMAAVANVQDIFVEFLTQPQPVTKGINVFGLETGKSDYVLIDMTAAYTKKSDDGRVKNALNNIVKKQRALLKKNGHLIEFIYLNYADISQPVLQSWGANNLGKLRAASKKYDPHGVFQRQSPGGYKLFK</sequence>
<dbReference type="OrthoDB" id="2151789at2759"/>
<dbReference type="PANTHER" id="PTHR42973">
    <property type="entry name" value="BINDING OXIDOREDUCTASE, PUTATIVE (AFU_ORTHOLOGUE AFUA_1G17690)-RELATED"/>
    <property type="match status" value="1"/>
</dbReference>
<dbReference type="GO" id="GO:0016491">
    <property type="term" value="F:oxidoreductase activity"/>
    <property type="evidence" value="ECO:0007669"/>
    <property type="project" value="UniProtKB-KW"/>
</dbReference>
<feature type="domain" description="FAD-binding PCMH-type" evidence="6">
    <location>
        <begin position="55"/>
        <end position="227"/>
    </location>
</feature>
<dbReference type="AlphaFoldDB" id="A0A2C5YED4"/>
<dbReference type="InterPro" id="IPR006094">
    <property type="entry name" value="Oxid_FAD_bind_N"/>
</dbReference>
<evidence type="ECO:0000313" key="7">
    <source>
        <dbReference type="EMBL" id="PHH66066.1"/>
    </source>
</evidence>
<evidence type="ECO:0000256" key="5">
    <source>
        <dbReference type="SAM" id="SignalP"/>
    </source>
</evidence>